<dbReference type="InterPro" id="IPR008978">
    <property type="entry name" value="HSP20-like_chaperone"/>
</dbReference>
<dbReference type="Gramene" id="rna11433">
    <property type="protein sequence ID" value="RHN75260.1"/>
    <property type="gene ID" value="gene11433"/>
</dbReference>
<sequence length="255" mass="30202">MFSFLFREKKSQEKKNIPLYLYSLKKFRRNLFYMFYYQNSFSFTIREKASKLSLYTKKPHNFVEKKLMASSNKKFEVILDDQTPNKWCVSLGDETFKRFFSMTNPTVHKVFGDGSLFSPMLFGKFFDPSDAFPLWEFEPDVLLSHVRSSNQTTVDWHHTDEGCMLKAEIPGTGKNNIQVHVDKGKVVEISGQWRQQRDSKTNDWRCGHWWKNGYVRRLEMPEDADWKNIQAFIYNDIFLEIKMPKIKKGSDHAQG</sequence>
<comment type="similarity">
    <text evidence="1 2">Belongs to the small heat shock protein (HSP20) family.</text>
</comment>
<dbReference type="PROSITE" id="PS01031">
    <property type="entry name" value="SHSP"/>
    <property type="match status" value="1"/>
</dbReference>
<dbReference type="PANTHER" id="PTHR47838:SF1">
    <property type="entry name" value="21.7 KDA CLASS VI HEAT SHOCK PROTEIN"/>
    <property type="match status" value="1"/>
</dbReference>
<evidence type="ECO:0000256" key="2">
    <source>
        <dbReference type="RuleBase" id="RU003616"/>
    </source>
</evidence>
<dbReference type="AlphaFoldDB" id="A0A396JAR5"/>
<name>A0A396JAR5_MEDTR</name>
<accession>A0A396JAR5</accession>
<dbReference type="Gene3D" id="2.60.40.790">
    <property type="match status" value="1"/>
</dbReference>
<dbReference type="SUPFAM" id="SSF49764">
    <property type="entry name" value="HSP20-like chaperones"/>
    <property type="match status" value="1"/>
</dbReference>
<organism evidence="4">
    <name type="scientific">Medicago truncatula</name>
    <name type="common">Barrel medic</name>
    <name type="synonym">Medicago tribuloides</name>
    <dbReference type="NCBI Taxonomy" id="3880"/>
    <lineage>
        <taxon>Eukaryota</taxon>
        <taxon>Viridiplantae</taxon>
        <taxon>Streptophyta</taxon>
        <taxon>Embryophyta</taxon>
        <taxon>Tracheophyta</taxon>
        <taxon>Spermatophyta</taxon>
        <taxon>Magnoliopsida</taxon>
        <taxon>eudicotyledons</taxon>
        <taxon>Gunneridae</taxon>
        <taxon>Pentapetalae</taxon>
        <taxon>rosids</taxon>
        <taxon>fabids</taxon>
        <taxon>Fabales</taxon>
        <taxon>Fabaceae</taxon>
        <taxon>Papilionoideae</taxon>
        <taxon>50 kb inversion clade</taxon>
        <taxon>NPAAA clade</taxon>
        <taxon>Hologalegina</taxon>
        <taxon>IRL clade</taxon>
        <taxon>Trifolieae</taxon>
        <taxon>Medicago</taxon>
    </lineage>
</organism>
<dbReference type="PANTHER" id="PTHR47838">
    <property type="entry name" value="21.7 KDA CLASS VI HEAT SHOCK PROTEIN"/>
    <property type="match status" value="1"/>
</dbReference>
<feature type="domain" description="SHSP" evidence="3">
    <location>
        <begin position="145"/>
        <end position="255"/>
    </location>
</feature>
<proteinExistence type="inferred from homology"/>
<dbReference type="Pfam" id="PF00011">
    <property type="entry name" value="HSP20"/>
    <property type="match status" value="1"/>
</dbReference>
<dbReference type="Proteomes" id="UP000265566">
    <property type="component" value="Chromosome 2"/>
</dbReference>
<comment type="caution">
    <text evidence="4">The sequence shown here is derived from an EMBL/GenBank/DDBJ whole genome shotgun (WGS) entry which is preliminary data.</text>
</comment>
<gene>
    <name evidence="4" type="ORF">MtrunA17_Chr2g0319211</name>
</gene>
<evidence type="ECO:0000259" key="3">
    <source>
        <dbReference type="PROSITE" id="PS01031"/>
    </source>
</evidence>
<dbReference type="EMBL" id="PSQE01000002">
    <property type="protein sequence ID" value="RHN75260.1"/>
    <property type="molecule type" value="Genomic_DNA"/>
</dbReference>
<dbReference type="InterPro" id="IPR002068">
    <property type="entry name" value="A-crystallin/Hsp20_dom"/>
</dbReference>
<keyword evidence="4" id="KW-0346">Stress response</keyword>
<evidence type="ECO:0000256" key="1">
    <source>
        <dbReference type="PROSITE-ProRule" id="PRU00285"/>
    </source>
</evidence>
<reference evidence="4" key="1">
    <citation type="journal article" date="2018" name="Nat. Plants">
        <title>Whole-genome landscape of Medicago truncatula symbiotic genes.</title>
        <authorList>
            <person name="Pecrix Y."/>
            <person name="Gamas P."/>
            <person name="Carrere S."/>
        </authorList>
    </citation>
    <scope>NUCLEOTIDE SEQUENCE</scope>
    <source>
        <tissue evidence="4">Leaves</tissue>
    </source>
</reference>
<evidence type="ECO:0000313" key="4">
    <source>
        <dbReference type="EMBL" id="RHN75260.1"/>
    </source>
</evidence>
<protein>
    <submittedName>
        <fullName evidence="4">Putative small heat shock protein HSP20</fullName>
    </submittedName>
</protein>